<dbReference type="Proteomes" id="UP000691718">
    <property type="component" value="Unassembled WGS sequence"/>
</dbReference>
<reference evidence="1" key="1">
    <citation type="submission" date="2021-04" db="EMBL/GenBank/DDBJ databases">
        <authorList>
            <person name="Tunstrom K."/>
        </authorList>
    </citation>
    <scope>NUCLEOTIDE SEQUENCE</scope>
</reference>
<keyword evidence="2" id="KW-1185">Reference proteome</keyword>
<dbReference type="AlphaFoldDB" id="A0A8S3WUJ6"/>
<gene>
    <name evidence="1" type="ORF">PAPOLLO_LOCUS10263</name>
</gene>
<evidence type="ECO:0000313" key="2">
    <source>
        <dbReference type="Proteomes" id="UP000691718"/>
    </source>
</evidence>
<name>A0A8S3WUJ6_PARAO</name>
<accession>A0A8S3WUJ6</accession>
<dbReference type="EMBL" id="CAJQZP010000737">
    <property type="protein sequence ID" value="CAG4981596.1"/>
    <property type="molecule type" value="Genomic_DNA"/>
</dbReference>
<protein>
    <submittedName>
        <fullName evidence="1">(apollo) hypothetical protein</fullName>
    </submittedName>
</protein>
<evidence type="ECO:0000313" key="1">
    <source>
        <dbReference type="EMBL" id="CAG4981596.1"/>
    </source>
</evidence>
<proteinExistence type="predicted"/>
<comment type="caution">
    <text evidence="1">The sequence shown here is derived from an EMBL/GenBank/DDBJ whole genome shotgun (WGS) entry which is preliminary data.</text>
</comment>
<organism evidence="1 2">
    <name type="scientific">Parnassius apollo</name>
    <name type="common">Apollo butterfly</name>
    <name type="synonym">Papilio apollo</name>
    <dbReference type="NCBI Taxonomy" id="110799"/>
    <lineage>
        <taxon>Eukaryota</taxon>
        <taxon>Metazoa</taxon>
        <taxon>Ecdysozoa</taxon>
        <taxon>Arthropoda</taxon>
        <taxon>Hexapoda</taxon>
        <taxon>Insecta</taxon>
        <taxon>Pterygota</taxon>
        <taxon>Neoptera</taxon>
        <taxon>Endopterygota</taxon>
        <taxon>Lepidoptera</taxon>
        <taxon>Glossata</taxon>
        <taxon>Ditrysia</taxon>
        <taxon>Papilionoidea</taxon>
        <taxon>Papilionidae</taxon>
        <taxon>Parnassiinae</taxon>
        <taxon>Parnassini</taxon>
        <taxon>Parnassius</taxon>
        <taxon>Parnassius</taxon>
    </lineage>
</organism>
<sequence length="91" mass="10331">MIIGNVEVATTNQLRKTLKRKFSKQQSAQKNQLERVEVSTDLQLISSSSSITDETDCDDFLVFEEPGTSQQEKTYQDMDFSPTGQELLLLQ</sequence>